<dbReference type="Proteomes" id="UP001501074">
    <property type="component" value="Unassembled WGS sequence"/>
</dbReference>
<keyword evidence="2" id="KW-1185">Reference proteome</keyword>
<comment type="caution">
    <text evidence="1">The sequence shown here is derived from an EMBL/GenBank/DDBJ whole genome shotgun (WGS) entry which is preliminary data.</text>
</comment>
<gene>
    <name evidence="1" type="ORF">GCM10022223_29980</name>
</gene>
<proteinExistence type="predicted"/>
<reference evidence="2" key="1">
    <citation type="journal article" date="2019" name="Int. J. Syst. Evol. Microbiol.">
        <title>The Global Catalogue of Microorganisms (GCM) 10K type strain sequencing project: providing services to taxonomists for standard genome sequencing and annotation.</title>
        <authorList>
            <consortium name="The Broad Institute Genomics Platform"/>
            <consortium name="The Broad Institute Genome Sequencing Center for Infectious Disease"/>
            <person name="Wu L."/>
            <person name="Ma J."/>
        </authorList>
    </citation>
    <scope>NUCLEOTIDE SEQUENCE [LARGE SCALE GENOMIC DNA]</scope>
    <source>
        <strain evidence="2">JCM 16902</strain>
    </source>
</reference>
<evidence type="ECO:0000313" key="2">
    <source>
        <dbReference type="Proteomes" id="UP001501074"/>
    </source>
</evidence>
<evidence type="ECO:0000313" key="1">
    <source>
        <dbReference type="EMBL" id="GAA3611879.1"/>
    </source>
</evidence>
<accession>A0ABP6ZNJ7</accession>
<dbReference type="RefSeq" id="WP_231482140.1">
    <property type="nucleotide sequence ID" value="NZ_BAAAZO010000004.1"/>
</dbReference>
<sequence>MAEQVALAAKTSRHLAEGDQLGDSWLLDEPPLLSPASYLQPYRPSLVAVDNLSIEESSADRAGEVLRELGLDDLVTVVNADLRDSIG</sequence>
<protein>
    <submittedName>
        <fullName evidence="1">Uncharacterized protein</fullName>
    </submittedName>
</protein>
<organism evidence="1 2">
    <name type="scientific">Kineosporia mesophila</name>
    <dbReference type="NCBI Taxonomy" id="566012"/>
    <lineage>
        <taxon>Bacteria</taxon>
        <taxon>Bacillati</taxon>
        <taxon>Actinomycetota</taxon>
        <taxon>Actinomycetes</taxon>
        <taxon>Kineosporiales</taxon>
        <taxon>Kineosporiaceae</taxon>
        <taxon>Kineosporia</taxon>
    </lineage>
</organism>
<dbReference type="EMBL" id="BAAAZO010000004">
    <property type="protein sequence ID" value="GAA3611879.1"/>
    <property type="molecule type" value="Genomic_DNA"/>
</dbReference>
<name>A0ABP6ZNJ7_9ACTN</name>